<keyword evidence="3 6" id="KW-0812">Transmembrane</keyword>
<dbReference type="PANTHER" id="PTHR30485">
    <property type="entry name" value="NI/FE-HYDROGENASE 1 B-TYPE CYTOCHROME SUBUNIT"/>
    <property type="match status" value="1"/>
</dbReference>
<feature type="transmembrane region" description="Helical" evidence="6">
    <location>
        <begin position="86"/>
        <end position="106"/>
    </location>
</feature>
<sequence>MPQENIRYVPVWSGWVRLTHWLIAAGVLFQFASAWAIGLGAADYAFWRDWHLICGQLLIVAVVARVILLFMLPGSAHWRALSPDRAQWAGAKQMLLFYLSFARWPLPNWFAHNPFWRQLYPLLWLVLLACAFSGLYYNSASAFLGMSMFSWHRVLANFILIFTVAHLLAVFLHDLKGKGATVSGMISGYRYFHIEEKAGGKDALPAGSQSAVVHVSIDKIGKPPKR</sequence>
<organism evidence="8 9">
    <name type="scientific">Candidatus Thiothrix singaporensis</name>
    <dbReference type="NCBI Taxonomy" id="2799669"/>
    <lineage>
        <taxon>Bacteria</taxon>
        <taxon>Pseudomonadati</taxon>
        <taxon>Pseudomonadota</taxon>
        <taxon>Gammaproteobacteria</taxon>
        <taxon>Thiotrichales</taxon>
        <taxon>Thiotrichaceae</taxon>
        <taxon>Thiothrix</taxon>
    </lineage>
</organism>
<keyword evidence="2" id="KW-1003">Cell membrane</keyword>
<comment type="subcellular location">
    <subcellularLocation>
        <location evidence="1">Cell membrane</location>
        <topology evidence="1">Multi-pass membrane protein</topology>
    </subcellularLocation>
</comment>
<dbReference type="GO" id="GO:0020037">
    <property type="term" value="F:heme binding"/>
    <property type="evidence" value="ECO:0007669"/>
    <property type="project" value="TreeGrafter"/>
</dbReference>
<evidence type="ECO:0000256" key="1">
    <source>
        <dbReference type="ARBA" id="ARBA00004651"/>
    </source>
</evidence>
<accession>A0A7L6AN09</accession>
<dbReference type="Proteomes" id="UP000510621">
    <property type="component" value="Chromosome"/>
</dbReference>
<dbReference type="InterPro" id="IPR016174">
    <property type="entry name" value="Di-haem_cyt_TM"/>
</dbReference>
<evidence type="ECO:0000256" key="2">
    <source>
        <dbReference type="ARBA" id="ARBA00022475"/>
    </source>
</evidence>
<keyword evidence="5 6" id="KW-0472">Membrane</keyword>
<dbReference type="AlphaFoldDB" id="A0A7L6AN09"/>
<protein>
    <submittedName>
        <fullName evidence="8">Cytochrome b/b6 domain-containing protein</fullName>
    </submittedName>
</protein>
<proteinExistence type="predicted"/>
<dbReference type="GO" id="GO:0009055">
    <property type="term" value="F:electron transfer activity"/>
    <property type="evidence" value="ECO:0007669"/>
    <property type="project" value="InterPro"/>
</dbReference>
<gene>
    <name evidence="8" type="ORF">HZT40_01395</name>
</gene>
<dbReference type="PANTHER" id="PTHR30485:SF2">
    <property type="entry name" value="BLL0597 PROTEIN"/>
    <property type="match status" value="1"/>
</dbReference>
<dbReference type="InterPro" id="IPR051542">
    <property type="entry name" value="Hydrogenase_cytochrome"/>
</dbReference>
<evidence type="ECO:0000256" key="5">
    <source>
        <dbReference type="ARBA" id="ARBA00023136"/>
    </source>
</evidence>
<evidence type="ECO:0000256" key="3">
    <source>
        <dbReference type="ARBA" id="ARBA00022692"/>
    </source>
</evidence>
<dbReference type="InterPro" id="IPR011577">
    <property type="entry name" value="Cyt_b561_bac/Ni-Hgenase"/>
</dbReference>
<evidence type="ECO:0000256" key="4">
    <source>
        <dbReference type="ARBA" id="ARBA00022989"/>
    </source>
</evidence>
<feature type="transmembrane region" description="Helical" evidence="6">
    <location>
        <begin position="149"/>
        <end position="172"/>
    </location>
</feature>
<keyword evidence="4 6" id="KW-1133">Transmembrane helix</keyword>
<feature type="transmembrane region" description="Helical" evidence="6">
    <location>
        <begin position="20"/>
        <end position="41"/>
    </location>
</feature>
<dbReference type="Pfam" id="PF01292">
    <property type="entry name" value="Ni_hydr_CYTB"/>
    <property type="match status" value="1"/>
</dbReference>
<feature type="transmembrane region" description="Helical" evidence="6">
    <location>
        <begin position="53"/>
        <end position="74"/>
    </location>
</feature>
<dbReference type="EMBL" id="CP059265">
    <property type="protein sequence ID" value="QLQ30492.1"/>
    <property type="molecule type" value="Genomic_DNA"/>
</dbReference>
<dbReference type="GO" id="GO:0005886">
    <property type="term" value="C:plasma membrane"/>
    <property type="evidence" value="ECO:0007669"/>
    <property type="project" value="UniProtKB-SubCell"/>
</dbReference>
<keyword evidence="9" id="KW-1185">Reference proteome</keyword>
<evidence type="ECO:0000313" key="8">
    <source>
        <dbReference type="EMBL" id="QLQ30492.1"/>
    </source>
</evidence>
<evidence type="ECO:0000256" key="6">
    <source>
        <dbReference type="SAM" id="Phobius"/>
    </source>
</evidence>
<dbReference type="SUPFAM" id="SSF81342">
    <property type="entry name" value="Transmembrane di-heme cytochromes"/>
    <property type="match status" value="1"/>
</dbReference>
<evidence type="ECO:0000259" key="7">
    <source>
        <dbReference type="Pfam" id="PF01292"/>
    </source>
</evidence>
<dbReference type="Gene3D" id="1.20.950.20">
    <property type="entry name" value="Transmembrane di-heme cytochromes, Chain C"/>
    <property type="match status" value="1"/>
</dbReference>
<dbReference type="GO" id="GO:0022904">
    <property type="term" value="P:respiratory electron transport chain"/>
    <property type="evidence" value="ECO:0007669"/>
    <property type="project" value="InterPro"/>
</dbReference>
<evidence type="ECO:0000313" key="9">
    <source>
        <dbReference type="Proteomes" id="UP000510621"/>
    </source>
</evidence>
<feature type="domain" description="Cytochrome b561 bacterial/Ni-hydrogenase" evidence="7">
    <location>
        <begin position="11"/>
        <end position="188"/>
    </location>
</feature>
<feature type="transmembrane region" description="Helical" evidence="6">
    <location>
        <begin position="118"/>
        <end position="137"/>
    </location>
</feature>
<reference evidence="8" key="1">
    <citation type="submission" date="2020-06" db="EMBL/GenBank/DDBJ databases">
        <title>Analysis procedures for assessing recovery of high quality, complete, closed genomes from Nanopore long read metagenome sequencing.</title>
        <authorList>
            <person name="Bessarab I."/>
            <person name="Arumugam K."/>
            <person name="Haryono M."/>
            <person name="Liu X."/>
            <person name="Roy S."/>
            <person name="Zuniga-Montanez R.E."/>
            <person name="Qiu G."/>
            <person name="Drautz-Moses D.I."/>
            <person name="Law Y.Y."/>
            <person name="Wuertz S."/>
            <person name="Lauro F.M."/>
            <person name="Huson D.H."/>
            <person name="Williams R.B."/>
        </authorList>
    </citation>
    <scope>NUCLEOTIDE SEQUENCE [LARGE SCALE GENOMIC DNA]</scope>
    <source>
        <strain evidence="8">SSD2</strain>
    </source>
</reference>
<dbReference type="KEGG" id="this:HZT40_01395"/>
<name>A0A7L6AN09_9GAMM</name>